<dbReference type="EMBL" id="BONO01000026">
    <property type="protein sequence ID" value="GIG37659.1"/>
    <property type="molecule type" value="Genomic_DNA"/>
</dbReference>
<sequence length="232" mass="25201">MRRRGPSVPVVRTLRVLADANVLYSRTLRDWLVLIQLQAEAPPYRTYWTEDIVAEVLYRQRRAHPEWDGRRIALVRDRICGSLEGGRIEDFAVDGEFPGDRHDQHVHAAAVAAGMDVVLTSDSGFSAPAVRAISTYEVCAPDAFFVRVDAAAPDLVQPPGVPRPATTALVTERPTSTGPCAGRGAPASPSGCAVTSWRTTTSEPGRTGQRATTQASSCRLMASRSAWVTHRP</sequence>
<dbReference type="AlphaFoldDB" id="A0A919U742"/>
<organism evidence="2 3">
    <name type="scientific">Cellulomonas pakistanensis</name>
    <dbReference type="NCBI Taxonomy" id="992287"/>
    <lineage>
        <taxon>Bacteria</taxon>
        <taxon>Bacillati</taxon>
        <taxon>Actinomycetota</taxon>
        <taxon>Actinomycetes</taxon>
        <taxon>Micrococcales</taxon>
        <taxon>Cellulomonadaceae</taxon>
        <taxon>Cellulomonas</taxon>
    </lineage>
</organism>
<evidence type="ECO:0008006" key="4">
    <source>
        <dbReference type="Google" id="ProtNLM"/>
    </source>
</evidence>
<name>A0A919U742_9CELL</name>
<keyword evidence="3" id="KW-1185">Reference proteome</keyword>
<protein>
    <recommendedName>
        <fullName evidence="4">PIN domain-containing protein</fullName>
    </recommendedName>
</protein>
<comment type="caution">
    <text evidence="2">The sequence shown here is derived from an EMBL/GenBank/DDBJ whole genome shotgun (WGS) entry which is preliminary data.</text>
</comment>
<evidence type="ECO:0000313" key="2">
    <source>
        <dbReference type="EMBL" id="GIG37659.1"/>
    </source>
</evidence>
<accession>A0A919U742</accession>
<dbReference type="Proteomes" id="UP000642125">
    <property type="component" value="Unassembled WGS sequence"/>
</dbReference>
<reference evidence="2" key="1">
    <citation type="submission" date="2021-01" db="EMBL/GenBank/DDBJ databases">
        <title>Whole genome shotgun sequence of Cellulomonas pakistanensis NBRC 110800.</title>
        <authorList>
            <person name="Komaki H."/>
            <person name="Tamura T."/>
        </authorList>
    </citation>
    <scope>NUCLEOTIDE SEQUENCE</scope>
    <source>
        <strain evidence="2">NBRC 110800</strain>
    </source>
</reference>
<feature type="region of interest" description="Disordered" evidence="1">
    <location>
        <begin position="171"/>
        <end position="216"/>
    </location>
</feature>
<proteinExistence type="predicted"/>
<feature type="compositionally biased region" description="Polar residues" evidence="1">
    <location>
        <begin position="196"/>
        <end position="216"/>
    </location>
</feature>
<gene>
    <name evidence="2" type="ORF">Cpa01nite_30400</name>
</gene>
<evidence type="ECO:0000256" key="1">
    <source>
        <dbReference type="SAM" id="MobiDB-lite"/>
    </source>
</evidence>
<evidence type="ECO:0000313" key="3">
    <source>
        <dbReference type="Proteomes" id="UP000642125"/>
    </source>
</evidence>